<comment type="caution">
    <text evidence="2">The sequence shown here is derived from an EMBL/GenBank/DDBJ whole genome shotgun (WGS) entry which is preliminary data.</text>
</comment>
<name>A0AAW0GBK0_9APHY</name>
<proteinExistence type="predicted"/>
<dbReference type="AlphaFoldDB" id="A0AAW0GBK0"/>
<evidence type="ECO:0000313" key="3">
    <source>
        <dbReference type="Proteomes" id="UP001385951"/>
    </source>
</evidence>
<keyword evidence="1" id="KW-0472">Membrane</keyword>
<protein>
    <submittedName>
        <fullName evidence="2">Uncharacterized protein</fullName>
    </submittedName>
</protein>
<evidence type="ECO:0000256" key="1">
    <source>
        <dbReference type="SAM" id="Phobius"/>
    </source>
</evidence>
<sequence length="377" mass="41772">MAPVFSIILNNLTTHLHSRRSGSGSISSHWLNPKDFLALFTIIGGETVQRAVAQLSGHPSYVTPVAFSFGCLGYAINLSMNLALLQQGRFMPPPDCECIIVNAQSRCIMENRSWILGRLVRDHRQHEKHPGGLTVTFYKTTKNDDNGRIQGVPTLDWVYYSGIFVILLQLGIAVIPGAVDKDWRVFVVTAGGTMLSLLSGALPKWRAEKWNGRRSYKDSDRTVVCLTRGSGYDDVIVIISEGKDQYRLEDIARTRYAPVAGTTAFTLILCIAEILLVTILAAIDEHEWFMLGIGALGIVQNAVAAGIRRDLGTTGIHLEEVGFPITDRKVMKTLQLAEEREPYVGIALVSIFFPGGLRPDEEAWRTDTLARYKEGRL</sequence>
<feature type="transmembrane region" description="Helical" evidence="1">
    <location>
        <begin position="256"/>
        <end position="282"/>
    </location>
</feature>
<feature type="transmembrane region" description="Helical" evidence="1">
    <location>
        <begin position="65"/>
        <end position="85"/>
    </location>
</feature>
<evidence type="ECO:0000313" key="2">
    <source>
        <dbReference type="EMBL" id="KAK7688520.1"/>
    </source>
</evidence>
<feature type="transmembrane region" description="Helical" evidence="1">
    <location>
        <begin position="157"/>
        <end position="179"/>
    </location>
</feature>
<dbReference type="EMBL" id="JASBNA010000010">
    <property type="protein sequence ID" value="KAK7688520.1"/>
    <property type="molecule type" value="Genomic_DNA"/>
</dbReference>
<organism evidence="2 3">
    <name type="scientific">Cerrena zonata</name>
    <dbReference type="NCBI Taxonomy" id="2478898"/>
    <lineage>
        <taxon>Eukaryota</taxon>
        <taxon>Fungi</taxon>
        <taxon>Dikarya</taxon>
        <taxon>Basidiomycota</taxon>
        <taxon>Agaricomycotina</taxon>
        <taxon>Agaricomycetes</taxon>
        <taxon>Polyporales</taxon>
        <taxon>Cerrenaceae</taxon>
        <taxon>Cerrena</taxon>
    </lineage>
</organism>
<keyword evidence="1" id="KW-1133">Transmembrane helix</keyword>
<reference evidence="2 3" key="1">
    <citation type="submission" date="2022-09" db="EMBL/GenBank/DDBJ databases">
        <authorList>
            <person name="Palmer J.M."/>
        </authorList>
    </citation>
    <scope>NUCLEOTIDE SEQUENCE [LARGE SCALE GENOMIC DNA]</scope>
    <source>
        <strain evidence="2 3">DSM 7382</strain>
    </source>
</reference>
<accession>A0AAW0GBK0</accession>
<feature type="transmembrane region" description="Helical" evidence="1">
    <location>
        <begin position="185"/>
        <end position="205"/>
    </location>
</feature>
<feature type="transmembrane region" description="Helical" evidence="1">
    <location>
        <begin position="288"/>
        <end position="307"/>
    </location>
</feature>
<dbReference type="Proteomes" id="UP001385951">
    <property type="component" value="Unassembled WGS sequence"/>
</dbReference>
<keyword evidence="3" id="KW-1185">Reference proteome</keyword>
<keyword evidence="1" id="KW-0812">Transmembrane</keyword>
<gene>
    <name evidence="2" type="ORF">QCA50_008058</name>
</gene>